<name>A0A9P6CI14_9AGAR</name>
<accession>A0A9P6CI14</accession>
<dbReference type="Proteomes" id="UP000807353">
    <property type="component" value="Unassembled WGS sequence"/>
</dbReference>
<gene>
    <name evidence="1" type="ORF">BDZ94DRAFT_1249548</name>
</gene>
<dbReference type="AlphaFoldDB" id="A0A9P6CI14"/>
<evidence type="ECO:0000313" key="1">
    <source>
        <dbReference type="EMBL" id="KAF9467076.1"/>
    </source>
</evidence>
<protein>
    <submittedName>
        <fullName evidence="1">Uncharacterized protein</fullName>
    </submittedName>
</protein>
<comment type="caution">
    <text evidence="1">The sequence shown here is derived from an EMBL/GenBank/DDBJ whole genome shotgun (WGS) entry which is preliminary data.</text>
</comment>
<evidence type="ECO:0000313" key="2">
    <source>
        <dbReference type="Proteomes" id="UP000807353"/>
    </source>
</evidence>
<reference evidence="1" key="1">
    <citation type="submission" date="2020-11" db="EMBL/GenBank/DDBJ databases">
        <authorList>
            <consortium name="DOE Joint Genome Institute"/>
            <person name="Ahrendt S."/>
            <person name="Riley R."/>
            <person name="Andreopoulos W."/>
            <person name="Labutti K."/>
            <person name="Pangilinan J."/>
            <person name="Ruiz-Duenas F.J."/>
            <person name="Barrasa J.M."/>
            <person name="Sanchez-Garcia M."/>
            <person name="Camarero S."/>
            <person name="Miyauchi S."/>
            <person name="Serrano A."/>
            <person name="Linde D."/>
            <person name="Babiker R."/>
            <person name="Drula E."/>
            <person name="Ayuso-Fernandez I."/>
            <person name="Pacheco R."/>
            <person name="Padilla G."/>
            <person name="Ferreira P."/>
            <person name="Barriuso J."/>
            <person name="Kellner H."/>
            <person name="Castanera R."/>
            <person name="Alfaro M."/>
            <person name="Ramirez L."/>
            <person name="Pisabarro A.G."/>
            <person name="Kuo A."/>
            <person name="Tritt A."/>
            <person name="Lipzen A."/>
            <person name="He G."/>
            <person name="Yan M."/>
            <person name="Ng V."/>
            <person name="Cullen D."/>
            <person name="Martin F."/>
            <person name="Rosso M.-N."/>
            <person name="Henrissat B."/>
            <person name="Hibbett D."/>
            <person name="Martinez A.T."/>
            <person name="Grigoriev I.V."/>
        </authorList>
    </citation>
    <scope>NUCLEOTIDE SEQUENCE</scope>
    <source>
        <strain evidence="1">CBS 247.69</strain>
    </source>
</reference>
<organism evidence="1 2">
    <name type="scientific">Collybia nuda</name>
    <dbReference type="NCBI Taxonomy" id="64659"/>
    <lineage>
        <taxon>Eukaryota</taxon>
        <taxon>Fungi</taxon>
        <taxon>Dikarya</taxon>
        <taxon>Basidiomycota</taxon>
        <taxon>Agaricomycotina</taxon>
        <taxon>Agaricomycetes</taxon>
        <taxon>Agaricomycetidae</taxon>
        <taxon>Agaricales</taxon>
        <taxon>Tricholomatineae</taxon>
        <taxon>Clitocybaceae</taxon>
        <taxon>Collybia</taxon>
    </lineage>
</organism>
<dbReference type="EMBL" id="MU150238">
    <property type="protein sequence ID" value="KAF9467076.1"/>
    <property type="molecule type" value="Genomic_DNA"/>
</dbReference>
<keyword evidence="2" id="KW-1185">Reference proteome</keyword>
<sequence>MGRSARAPFDQVMARAVVIYLSVRSTMAVSALVREPCWCKPAGACRACLLVFPQHTSPVPRRKVRYFKVSG</sequence>
<proteinExistence type="predicted"/>